<keyword evidence="3" id="KW-1185">Reference proteome</keyword>
<dbReference type="AlphaFoldDB" id="A0A556VB33"/>
<accession>A0A556VB33</accession>
<feature type="region of interest" description="Disordered" evidence="1">
    <location>
        <begin position="58"/>
        <end position="100"/>
    </location>
</feature>
<comment type="caution">
    <text evidence="2">The sequence shown here is derived from an EMBL/GenBank/DDBJ whole genome shotgun (WGS) entry which is preliminary data.</text>
</comment>
<evidence type="ECO:0000313" key="2">
    <source>
        <dbReference type="EMBL" id="TTG77883.1"/>
    </source>
</evidence>
<organism evidence="2 3">
    <name type="scientific">Bagarius yarrelli</name>
    <name type="common">Goonch</name>
    <name type="synonym">Bagrus yarrelli</name>
    <dbReference type="NCBI Taxonomy" id="175774"/>
    <lineage>
        <taxon>Eukaryota</taxon>
        <taxon>Metazoa</taxon>
        <taxon>Chordata</taxon>
        <taxon>Craniata</taxon>
        <taxon>Vertebrata</taxon>
        <taxon>Euteleostomi</taxon>
        <taxon>Actinopterygii</taxon>
        <taxon>Neopterygii</taxon>
        <taxon>Teleostei</taxon>
        <taxon>Ostariophysi</taxon>
        <taxon>Siluriformes</taxon>
        <taxon>Sisoridae</taxon>
        <taxon>Sisorinae</taxon>
        <taxon>Bagarius</taxon>
    </lineage>
</organism>
<sequence length="100" mass="11076">METGAERRTCESLSEYTYVGDAAERPAAARNFPVYPLDEEVLHTDPTKHPKVKDHIHNRETVLEPEPEPPDGRRRSALQGRMTHVQVANADTGDGQGALS</sequence>
<evidence type="ECO:0000256" key="1">
    <source>
        <dbReference type="SAM" id="MobiDB-lite"/>
    </source>
</evidence>
<dbReference type="EMBL" id="VCAZ01000204">
    <property type="protein sequence ID" value="TTG77883.1"/>
    <property type="molecule type" value="Genomic_DNA"/>
</dbReference>
<reference evidence="2 3" key="1">
    <citation type="journal article" date="2019" name="Genome Biol. Evol.">
        <title>Whole-Genome Sequencing of the Giant Devil Catfish, Bagarius yarrelli.</title>
        <authorList>
            <person name="Jiang W."/>
            <person name="Lv Y."/>
            <person name="Cheng L."/>
            <person name="Yang K."/>
            <person name="Chao B."/>
            <person name="Wang X."/>
            <person name="Li Y."/>
            <person name="Pan X."/>
            <person name="You X."/>
            <person name="Zhang Y."/>
            <person name="Yang J."/>
            <person name="Li J."/>
            <person name="Zhang X."/>
            <person name="Liu S."/>
            <person name="Sun C."/>
            <person name="Yang J."/>
            <person name="Shi Q."/>
        </authorList>
    </citation>
    <scope>NUCLEOTIDE SEQUENCE [LARGE SCALE GENOMIC DNA]</scope>
    <source>
        <strain evidence="2">JWS20170419001</strain>
        <tissue evidence="2">Muscle</tissue>
    </source>
</reference>
<evidence type="ECO:0000313" key="3">
    <source>
        <dbReference type="Proteomes" id="UP000319801"/>
    </source>
</evidence>
<gene>
    <name evidence="2" type="ORF">Baya_15199</name>
</gene>
<dbReference type="Proteomes" id="UP000319801">
    <property type="component" value="Unassembled WGS sequence"/>
</dbReference>
<proteinExistence type="predicted"/>
<protein>
    <submittedName>
        <fullName evidence="2">Uncharacterized protein</fullName>
    </submittedName>
</protein>
<name>A0A556VB33_BAGYA</name>